<keyword evidence="1" id="KW-0436">Ligase</keyword>
<dbReference type="EMBL" id="GGEC01042490">
    <property type="protein sequence ID" value="MBX22974.1"/>
    <property type="molecule type" value="Transcribed_RNA"/>
</dbReference>
<organism evidence="1">
    <name type="scientific">Rhizophora mucronata</name>
    <name type="common">Asiatic mangrove</name>
    <dbReference type="NCBI Taxonomy" id="61149"/>
    <lineage>
        <taxon>Eukaryota</taxon>
        <taxon>Viridiplantae</taxon>
        <taxon>Streptophyta</taxon>
        <taxon>Embryophyta</taxon>
        <taxon>Tracheophyta</taxon>
        <taxon>Spermatophyta</taxon>
        <taxon>Magnoliopsida</taxon>
        <taxon>eudicotyledons</taxon>
        <taxon>Gunneridae</taxon>
        <taxon>Pentapetalae</taxon>
        <taxon>rosids</taxon>
        <taxon>fabids</taxon>
        <taxon>Malpighiales</taxon>
        <taxon>Rhizophoraceae</taxon>
        <taxon>Rhizophora</taxon>
    </lineage>
</organism>
<accession>A0A2P2LYC6</accession>
<proteinExistence type="predicted"/>
<sequence>MSSFKAPLATAMKYGSSLPLSSDRAKYFWCFCITIVKRSSGSFKKDSLNFPSRGTGDSTRFTTSSSNLSSKRRCPLTLLANTFDLSKMLFFRSSILMLIPAFHIASA</sequence>
<evidence type="ECO:0000313" key="1">
    <source>
        <dbReference type="EMBL" id="MBX22974.1"/>
    </source>
</evidence>
<dbReference type="GO" id="GO:0016874">
    <property type="term" value="F:ligase activity"/>
    <property type="evidence" value="ECO:0007669"/>
    <property type="project" value="UniProtKB-KW"/>
</dbReference>
<protein>
    <submittedName>
        <fullName evidence="1">GlycinetRNA ligase 2ic/mitochondrial isoform X1</fullName>
    </submittedName>
</protein>
<reference evidence="1" key="1">
    <citation type="submission" date="2018-02" db="EMBL/GenBank/DDBJ databases">
        <title>Rhizophora mucronata_Transcriptome.</title>
        <authorList>
            <person name="Meera S.P."/>
            <person name="Sreeshan A."/>
            <person name="Augustine A."/>
        </authorList>
    </citation>
    <scope>NUCLEOTIDE SEQUENCE</scope>
    <source>
        <tissue evidence="1">Leaf</tissue>
    </source>
</reference>
<dbReference type="AlphaFoldDB" id="A0A2P2LYC6"/>
<name>A0A2P2LYC6_RHIMU</name>